<keyword evidence="4" id="KW-1185">Reference proteome</keyword>
<dbReference type="Pfam" id="PF03359">
    <property type="entry name" value="GKAP"/>
    <property type="match status" value="1"/>
</dbReference>
<dbReference type="GO" id="GO:0051382">
    <property type="term" value="P:kinetochore assembly"/>
    <property type="evidence" value="ECO:0007669"/>
    <property type="project" value="TreeGrafter"/>
</dbReference>
<sequence length="947" mass="108791">MSSFRQQYKSIGTKTVSKNRLIRAEKHKDLRKVHRANTFNENRNIPITTMNTQAEEDRINKLKKWKAEREKQRKIEQKKKKKPFVVGIVHHKVYSPINNCNAVPVTKTTKTCEPVPKRITRATEKRLMNKANAKEVEKTSLKNLNVLNKNQESQKENKSFAPEGHKFRAPSGLLHIPLYGREVIQSMSPVRISQIMNTSSKTPRKSNKINISQSIKEDHIKEDIPAIDTKLVNTDIEEDSSIESISLRLSSDEKEKLNVSYTISDSNDIKVMANNSMKEITCSSENKVSPLKSLNSQCEPAFFSPHIVSSRGKSNARKEQQLRHGFNIGHSLNDDIPTKDNVMKNLNISVEEEERTAQYFQFLLNKEIDRLNELCEKWMKIKAEPETIEDGQYEINQAIGQTNLLINKKFERFRGLVADCETGKGEMLVTCKDLQGFWDMMYMEIKNCDLRFEKLEKLRSQGWKEEEIVIVKPITKKKSTVKKKIASTKSSSIRAILAEKKKNMTEKIKDNNSISESNLNHILSNECKSNENSNIHYEKKSISIDSKENKFTPVKHNKRSSLLQKAQLSDLSMKTKSPLTMIKISQMYKAPKIQLDDSISYINSNQTPGKGILKQRKNLNDMESHTKSINKVNFDDQMALNKISPKSETGETKINLTRVSTIDSFDLSNSDEIAIKVERKLLFDDTNFNDSLNDAKKDSENKNSINKNIDGTLSSINIEAFTPLQEQKNVDKTSKKIIKQNAIDNENDVILNQTLTLNTNINSTPSKEIIDDKDLNILNEKLEKNVCISNKEEIDEHNGSVRILRNRIVTSTDTPRAKRRSSKKISINEQELEYKENETPVERRTRRSRVNINTGERRNIELVCYSCNDNKHLEKSNDKRKSTRSVKFSDKESNDGTNKSILPLTPHVRRSKNRNKRSTLLEDSNSLEIEEKPPQRVRRSQNKKSSI</sequence>
<name>A0A7M7LIB5_APIME</name>
<organism evidence="3">
    <name type="scientific">Apis mellifera</name>
    <name type="common">Honeybee</name>
    <dbReference type="NCBI Taxonomy" id="7460"/>
    <lineage>
        <taxon>Eukaryota</taxon>
        <taxon>Metazoa</taxon>
        <taxon>Ecdysozoa</taxon>
        <taxon>Arthropoda</taxon>
        <taxon>Hexapoda</taxon>
        <taxon>Insecta</taxon>
        <taxon>Pterygota</taxon>
        <taxon>Neoptera</taxon>
        <taxon>Endopterygota</taxon>
        <taxon>Hymenoptera</taxon>
        <taxon>Apocrita</taxon>
        <taxon>Aculeata</taxon>
        <taxon>Apoidea</taxon>
        <taxon>Anthophila</taxon>
        <taxon>Apidae</taxon>
        <taxon>Apis</taxon>
    </lineage>
</organism>
<dbReference type="GO" id="GO:0031616">
    <property type="term" value="C:spindle pole centrosome"/>
    <property type="evidence" value="ECO:0007669"/>
    <property type="project" value="TreeGrafter"/>
</dbReference>
<dbReference type="KEGG" id="ame:724687"/>
<dbReference type="GeneID" id="724687"/>
<feature type="compositionally biased region" description="Basic residues" evidence="2">
    <location>
        <begin position="907"/>
        <end position="917"/>
    </location>
</feature>
<dbReference type="RefSeq" id="XP_001120578.2">
    <property type="nucleotide sequence ID" value="XM_001120578.5"/>
</dbReference>
<evidence type="ECO:0000313" key="5">
    <source>
        <dbReference type="RefSeq" id="XP_001120578.2"/>
    </source>
</evidence>
<dbReference type="GO" id="GO:0007052">
    <property type="term" value="P:mitotic spindle organization"/>
    <property type="evidence" value="ECO:0007669"/>
    <property type="project" value="TreeGrafter"/>
</dbReference>
<dbReference type="EnsemblMetazoa" id="XM_001120578">
    <property type="protein sequence ID" value="XP_001120578"/>
    <property type="gene ID" value="LOC724687"/>
</dbReference>
<gene>
    <name evidence="3" type="primary">724687</name>
    <name evidence="5" type="synonym">LOC724687</name>
</gene>
<dbReference type="GO" id="GO:0051642">
    <property type="term" value="P:centrosome localization"/>
    <property type="evidence" value="ECO:0007669"/>
    <property type="project" value="TreeGrafter"/>
</dbReference>
<dbReference type="Proteomes" id="UP000005203">
    <property type="component" value="Linkage group LG13"/>
</dbReference>
<dbReference type="GO" id="GO:0007059">
    <property type="term" value="P:chromosome segregation"/>
    <property type="evidence" value="ECO:0007669"/>
    <property type="project" value="TreeGrafter"/>
</dbReference>
<dbReference type="GO" id="GO:0005634">
    <property type="term" value="C:nucleus"/>
    <property type="evidence" value="ECO:0007669"/>
    <property type="project" value="TreeGrafter"/>
</dbReference>
<accession>A0A7M7LIB5</accession>
<feature type="compositionally biased region" description="Basic residues" evidence="2">
    <location>
        <begin position="935"/>
        <end position="947"/>
    </location>
</feature>
<proteinExistence type="inferred from homology"/>
<dbReference type="GO" id="GO:0007346">
    <property type="term" value="P:regulation of mitotic cell cycle"/>
    <property type="evidence" value="ECO:0007669"/>
    <property type="project" value="TreeGrafter"/>
</dbReference>
<evidence type="ECO:0000256" key="1">
    <source>
        <dbReference type="ARBA" id="ARBA00008839"/>
    </source>
</evidence>
<dbReference type="GO" id="GO:0023052">
    <property type="term" value="P:signaling"/>
    <property type="evidence" value="ECO:0007669"/>
    <property type="project" value="InterPro"/>
</dbReference>
<evidence type="ECO:0000313" key="3">
    <source>
        <dbReference type="EnsemblMetazoa" id="XP_001120578"/>
    </source>
</evidence>
<reference evidence="5" key="2">
    <citation type="submission" date="2025-04" db="UniProtKB">
        <authorList>
            <consortium name="RefSeq"/>
        </authorList>
    </citation>
    <scope>IDENTIFICATION</scope>
    <source>
        <strain evidence="5">DH4</strain>
        <tissue evidence="5">Whole body</tissue>
    </source>
</reference>
<feature type="region of interest" description="Disordered" evidence="2">
    <location>
        <begin position="872"/>
        <end position="947"/>
    </location>
</feature>
<dbReference type="OrthoDB" id="10023951at2759"/>
<evidence type="ECO:0000256" key="2">
    <source>
        <dbReference type="SAM" id="MobiDB-lite"/>
    </source>
</evidence>
<dbReference type="AlphaFoldDB" id="A0A7M7LIB5"/>
<comment type="similarity">
    <text evidence="1">Belongs to the SAPAP family.</text>
</comment>
<dbReference type="OMA" id="FKQQYKN"/>
<protein>
    <submittedName>
        <fullName evidence="5">Disks large-associated protein 5 isoform X1</fullName>
    </submittedName>
</protein>
<dbReference type="PANTHER" id="PTHR12353">
    <property type="entry name" value="DISKS LARGE-ASSOCIATED PROTEIN DAP SAP90/PSD-95-ASSOCIATED PROTEIN"/>
    <property type="match status" value="1"/>
</dbReference>
<dbReference type="GO" id="GO:0008017">
    <property type="term" value="F:microtubule binding"/>
    <property type="evidence" value="ECO:0007669"/>
    <property type="project" value="TreeGrafter"/>
</dbReference>
<dbReference type="InterPro" id="IPR005026">
    <property type="entry name" value="SAPAP"/>
</dbReference>
<reference evidence="3" key="1">
    <citation type="submission" date="2021-01" db="UniProtKB">
        <authorList>
            <consortium name="EnsemblMetazoa"/>
        </authorList>
    </citation>
    <scope>IDENTIFICATION</scope>
    <source>
        <strain evidence="3">DH4</strain>
    </source>
</reference>
<dbReference type="GO" id="GO:0005737">
    <property type="term" value="C:cytoplasm"/>
    <property type="evidence" value="ECO:0007669"/>
    <property type="project" value="TreeGrafter"/>
</dbReference>
<evidence type="ECO:0000313" key="4">
    <source>
        <dbReference type="Proteomes" id="UP000005203"/>
    </source>
</evidence>
<accession>A0A8B6XC89</accession>
<dbReference type="PANTHER" id="PTHR12353:SF1">
    <property type="entry name" value="DISKS LARGE-ASSOCIATED PROTEIN 5"/>
    <property type="match status" value="1"/>
</dbReference>